<feature type="compositionally biased region" description="Basic and acidic residues" evidence="1">
    <location>
        <begin position="319"/>
        <end position="344"/>
    </location>
</feature>
<accession>A0AAV4I7T6</accession>
<organism evidence="2 3">
    <name type="scientific">Elysia marginata</name>
    <dbReference type="NCBI Taxonomy" id="1093978"/>
    <lineage>
        <taxon>Eukaryota</taxon>
        <taxon>Metazoa</taxon>
        <taxon>Spiralia</taxon>
        <taxon>Lophotrochozoa</taxon>
        <taxon>Mollusca</taxon>
        <taxon>Gastropoda</taxon>
        <taxon>Heterobranchia</taxon>
        <taxon>Euthyneura</taxon>
        <taxon>Panpulmonata</taxon>
        <taxon>Sacoglossa</taxon>
        <taxon>Placobranchoidea</taxon>
        <taxon>Plakobranchidae</taxon>
        <taxon>Elysia</taxon>
    </lineage>
</organism>
<feature type="compositionally biased region" description="Basic and acidic residues" evidence="1">
    <location>
        <begin position="636"/>
        <end position="646"/>
    </location>
</feature>
<feature type="compositionally biased region" description="Basic and acidic residues" evidence="1">
    <location>
        <begin position="267"/>
        <end position="277"/>
    </location>
</feature>
<feature type="compositionally biased region" description="Polar residues" evidence="1">
    <location>
        <begin position="234"/>
        <end position="266"/>
    </location>
</feature>
<feature type="region of interest" description="Disordered" evidence="1">
    <location>
        <begin position="701"/>
        <end position="763"/>
    </location>
</feature>
<evidence type="ECO:0008006" key="4">
    <source>
        <dbReference type="Google" id="ProtNLM"/>
    </source>
</evidence>
<sequence length="763" mass="82561">MSGKQAPRLDSQSHAAKTTPSKARSVLSLSQVYPGSGSKGRSRQSLRTPQQHVPLKVGDREKNRRASKSFVLLDQSDMDTPRAHIEAFLGADKTVDRVDSSSRNTSQTKRKKSPLAVTPEITGASVLKVPRLRELAATSSVGRPRGSSPASKLTPRSNILNLLKTGDEQTPAERTIIVSERRSSPEKQNLTSVKNAGQRVSVSPINVSSAGGDSRHFRSQGSAGKATRRRSFHLSFSQHDGVENSSQDLASVQHSGQRVSVSPINTSDHRVEEDKSRPKPRASRRSFHLNAHQAEVTDDQTDNLSVASETEAGGPVTESDSHSEKFENKNKSGSDEEKSKDIPLARKAADQVTGTLELGVEHTSLVVGERTDRQTQDMSWTAGPANLSLSLPRKSSVSRHIVSVSREVSSVEPRDLSEDAEGVPGVVAGLIVEAGDGNRTETSHEGLVEHSQLKSARVSNTEENQTANHAVQRNAINGDEHSSRETTIEDKGNLAEPHNNADTSERTGLDYFRADRQEKVVGNVELRPEVDSEDERPQNERSNVDDNIAPAMADPASVYDLSEGSSSSKVEDSNISRGRNSKQKLNSERKKTPGSSAKRGSVAVATTSLGGPSSSKRKRLEFPEHSSAGTPGLRSPDQEVMQHDQPRSSTPINRSRRFFNSTKIQRSVTDYFQGDQDLMTLTASPAMTPKIKNLFSDISPIRAPLTSLGAGKATADGDKGGDEDDQYSSEEPANKFTSTSKRIDRTNLENAATSQSSDGELPS</sequence>
<feature type="compositionally biased region" description="Basic and acidic residues" evidence="1">
    <location>
        <begin position="437"/>
        <end position="452"/>
    </location>
</feature>
<name>A0AAV4I7T6_9GAST</name>
<feature type="compositionally biased region" description="Basic and acidic residues" evidence="1">
    <location>
        <begin position="503"/>
        <end position="519"/>
    </location>
</feature>
<dbReference type="Proteomes" id="UP000762676">
    <property type="component" value="Unassembled WGS sequence"/>
</dbReference>
<feature type="compositionally biased region" description="Polar residues" evidence="1">
    <location>
        <begin position="604"/>
        <end position="614"/>
    </location>
</feature>
<feature type="compositionally biased region" description="Basic and acidic residues" evidence="1">
    <location>
        <begin position="478"/>
        <end position="493"/>
    </location>
</feature>
<feature type="region of interest" description="Disordered" evidence="1">
    <location>
        <begin position="137"/>
        <end position="344"/>
    </location>
</feature>
<protein>
    <recommendedName>
        <fullName evidence="4">PP1-binding domain-containing protein</fullName>
    </recommendedName>
</protein>
<evidence type="ECO:0000313" key="2">
    <source>
        <dbReference type="EMBL" id="GFS05995.1"/>
    </source>
</evidence>
<gene>
    <name evidence="2" type="ORF">ElyMa_004696200</name>
</gene>
<comment type="caution">
    <text evidence="2">The sequence shown here is derived from an EMBL/GenBank/DDBJ whole genome shotgun (WGS) entry which is preliminary data.</text>
</comment>
<feature type="compositionally biased region" description="Basic and acidic residues" evidence="1">
    <location>
        <begin position="526"/>
        <end position="544"/>
    </location>
</feature>
<feature type="region of interest" description="Disordered" evidence="1">
    <location>
        <begin position="96"/>
        <end position="117"/>
    </location>
</feature>
<feature type="compositionally biased region" description="Polar residues" evidence="1">
    <location>
        <begin position="186"/>
        <end position="211"/>
    </location>
</feature>
<feature type="compositionally biased region" description="Polar residues" evidence="1">
    <location>
        <begin position="10"/>
        <end position="33"/>
    </location>
</feature>
<feature type="compositionally biased region" description="Polar residues" evidence="1">
    <location>
        <begin position="748"/>
        <end position="763"/>
    </location>
</feature>
<dbReference type="AlphaFoldDB" id="A0AAV4I7T6"/>
<evidence type="ECO:0000256" key="1">
    <source>
        <dbReference type="SAM" id="MobiDB-lite"/>
    </source>
</evidence>
<feature type="compositionally biased region" description="Polar residues" evidence="1">
    <location>
        <begin position="148"/>
        <end position="160"/>
    </location>
</feature>
<keyword evidence="3" id="KW-1185">Reference proteome</keyword>
<feature type="compositionally biased region" description="Polar residues" evidence="1">
    <location>
        <begin position="453"/>
        <end position="475"/>
    </location>
</feature>
<feature type="compositionally biased region" description="Polar residues" evidence="1">
    <location>
        <begin position="647"/>
        <end position="661"/>
    </location>
</feature>
<reference evidence="2 3" key="1">
    <citation type="journal article" date="2021" name="Elife">
        <title>Chloroplast acquisition without the gene transfer in kleptoplastic sea slugs, Plakobranchus ocellatus.</title>
        <authorList>
            <person name="Maeda T."/>
            <person name="Takahashi S."/>
            <person name="Yoshida T."/>
            <person name="Shimamura S."/>
            <person name="Takaki Y."/>
            <person name="Nagai Y."/>
            <person name="Toyoda A."/>
            <person name="Suzuki Y."/>
            <person name="Arimoto A."/>
            <person name="Ishii H."/>
            <person name="Satoh N."/>
            <person name="Nishiyama T."/>
            <person name="Hasebe M."/>
            <person name="Maruyama T."/>
            <person name="Minagawa J."/>
            <person name="Obokata J."/>
            <person name="Shigenobu S."/>
        </authorList>
    </citation>
    <scope>NUCLEOTIDE SEQUENCE [LARGE SCALE GENOMIC DNA]</scope>
</reference>
<dbReference type="EMBL" id="BMAT01009415">
    <property type="protein sequence ID" value="GFS05995.1"/>
    <property type="molecule type" value="Genomic_DNA"/>
</dbReference>
<feature type="compositionally biased region" description="Basic residues" evidence="1">
    <location>
        <begin position="278"/>
        <end position="287"/>
    </location>
</feature>
<feature type="compositionally biased region" description="Polar residues" evidence="1">
    <location>
        <begin position="729"/>
        <end position="740"/>
    </location>
</feature>
<feature type="region of interest" description="Disordered" evidence="1">
    <location>
        <begin position="437"/>
        <end position="661"/>
    </location>
</feature>
<feature type="region of interest" description="Disordered" evidence="1">
    <location>
        <begin position="1"/>
        <end position="73"/>
    </location>
</feature>
<evidence type="ECO:0000313" key="3">
    <source>
        <dbReference type="Proteomes" id="UP000762676"/>
    </source>
</evidence>
<proteinExistence type="predicted"/>